<comment type="similarity">
    <text evidence="2">Belongs to the acyltransferase 3 family.</text>
</comment>
<evidence type="ECO:0000256" key="6">
    <source>
        <dbReference type="ARBA" id="ARBA00023136"/>
    </source>
</evidence>
<feature type="transmembrane region" description="Helical" evidence="7">
    <location>
        <begin position="213"/>
        <end position="232"/>
    </location>
</feature>
<feature type="transmembrane region" description="Helical" evidence="7">
    <location>
        <begin position="183"/>
        <end position="201"/>
    </location>
</feature>
<evidence type="ECO:0000313" key="10">
    <source>
        <dbReference type="Proteomes" id="UP000518887"/>
    </source>
</evidence>
<dbReference type="Pfam" id="PF01757">
    <property type="entry name" value="Acyl_transf_3"/>
    <property type="match status" value="1"/>
</dbReference>
<name>A0A7W8LMM9_9SPIR</name>
<dbReference type="GO" id="GO:0016413">
    <property type="term" value="F:O-acetyltransferase activity"/>
    <property type="evidence" value="ECO:0007669"/>
    <property type="project" value="TreeGrafter"/>
</dbReference>
<feature type="transmembrane region" description="Helical" evidence="7">
    <location>
        <begin position="55"/>
        <end position="73"/>
    </location>
</feature>
<keyword evidence="3" id="KW-1003">Cell membrane</keyword>
<dbReference type="PANTHER" id="PTHR40074:SF2">
    <property type="entry name" value="O-ACETYLTRANSFERASE WECH"/>
    <property type="match status" value="1"/>
</dbReference>
<keyword evidence="4 7" id="KW-0812">Transmembrane</keyword>
<feature type="transmembrane region" description="Helical" evidence="7">
    <location>
        <begin position="244"/>
        <end position="264"/>
    </location>
</feature>
<comment type="subcellular location">
    <subcellularLocation>
        <location evidence="1">Cell membrane</location>
        <topology evidence="1">Multi-pass membrane protein</topology>
    </subcellularLocation>
</comment>
<dbReference type="GO" id="GO:0005886">
    <property type="term" value="C:plasma membrane"/>
    <property type="evidence" value="ECO:0007669"/>
    <property type="project" value="UniProtKB-SubCell"/>
</dbReference>
<dbReference type="InterPro" id="IPR002656">
    <property type="entry name" value="Acyl_transf_3_dom"/>
</dbReference>
<evidence type="ECO:0000256" key="1">
    <source>
        <dbReference type="ARBA" id="ARBA00004651"/>
    </source>
</evidence>
<dbReference type="PANTHER" id="PTHR40074">
    <property type="entry name" value="O-ACETYLTRANSFERASE WECH"/>
    <property type="match status" value="1"/>
</dbReference>
<evidence type="ECO:0000256" key="5">
    <source>
        <dbReference type="ARBA" id="ARBA00022989"/>
    </source>
</evidence>
<reference evidence="9 10" key="1">
    <citation type="submission" date="2020-08" db="EMBL/GenBank/DDBJ databases">
        <title>Genomic Encyclopedia of Type Strains, Phase IV (KMG-IV): sequencing the most valuable type-strain genomes for metagenomic binning, comparative biology and taxonomic classification.</title>
        <authorList>
            <person name="Goeker M."/>
        </authorList>
    </citation>
    <scope>NUCLEOTIDE SEQUENCE [LARGE SCALE GENOMIC DNA]</scope>
    <source>
        <strain evidence="9 10">DSM 103462</strain>
    </source>
</reference>
<dbReference type="RefSeq" id="WP_184659988.1">
    <property type="nucleotide sequence ID" value="NZ_CP031518.1"/>
</dbReference>
<evidence type="ECO:0000313" key="9">
    <source>
        <dbReference type="EMBL" id="MBB5226580.1"/>
    </source>
</evidence>
<dbReference type="EMBL" id="JACHFQ010000006">
    <property type="protein sequence ID" value="MBB5226580.1"/>
    <property type="molecule type" value="Genomic_DNA"/>
</dbReference>
<feature type="domain" description="Acyltransferase 3" evidence="8">
    <location>
        <begin position="15"/>
        <end position="334"/>
    </location>
</feature>
<evidence type="ECO:0000256" key="7">
    <source>
        <dbReference type="SAM" id="Phobius"/>
    </source>
</evidence>
<protein>
    <submittedName>
        <fullName evidence="9">Surface polysaccharide O-acyltransferase-like enzyme</fullName>
    </submittedName>
</protein>
<dbReference type="Proteomes" id="UP000518887">
    <property type="component" value="Unassembled WGS sequence"/>
</dbReference>
<keyword evidence="10" id="KW-1185">Reference proteome</keyword>
<proteinExistence type="inferred from homology"/>
<sequence>MFNISASPRKARTSNFELLRIISMAFIVIGHFITQTDALTVLSGRNLLFAQFSGLFLRCATSLFLMIGTWFLIPVDNKINCLLYKQGGVLKLYSQYWFYSVFIFLSVFIFNVPYSKTSVIQSFFPFLTRNCWFVSQWICLLLVAPYINSLFCLSQKYIKSIILILFIIFSFYSTVYPKSMDTAMCNFSWFLFIYLFMGYYKLYVHENFYFNKYLALLIGITLYVGLVTVYAFTQGFLQKQALRFLFDFKTIPNFLICLCVFYFFSHIDIGSLSWLNSIAKGTLAVYLIHQHCAFKDYLWHNIFHCDLWIKSDNEFFPLQTLLLVISLFFIACIIDFIRRFFIEPNWIKSKLFTFLEMQIEKLYK</sequence>
<comment type="caution">
    <text evidence="9">The sequence shown here is derived from an EMBL/GenBank/DDBJ whole genome shotgun (WGS) entry which is preliminary data.</text>
</comment>
<dbReference type="AlphaFoldDB" id="A0A7W8LMM9"/>
<organism evidence="9 10">
    <name type="scientific">Treponema ruminis</name>
    <dbReference type="NCBI Taxonomy" id="744515"/>
    <lineage>
        <taxon>Bacteria</taxon>
        <taxon>Pseudomonadati</taxon>
        <taxon>Spirochaetota</taxon>
        <taxon>Spirochaetia</taxon>
        <taxon>Spirochaetales</taxon>
        <taxon>Treponemataceae</taxon>
        <taxon>Treponema</taxon>
    </lineage>
</organism>
<evidence type="ECO:0000256" key="4">
    <source>
        <dbReference type="ARBA" id="ARBA00022692"/>
    </source>
</evidence>
<feature type="transmembrane region" description="Helical" evidence="7">
    <location>
        <begin position="316"/>
        <end position="337"/>
    </location>
</feature>
<evidence type="ECO:0000256" key="3">
    <source>
        <dbReference type="ARBA" id="ARBA00022475"/>
    </source>
</evidence>
<keyword evidence="9" id="KW-0808">Transferase</keyword>
<keyword evidence="9" id="KW-0012">Acyltransferase</keyword>
<feature type="transmembrane region" description="Helical" evidence="7">
    <location>
        <begin position="20"/>
        <end position="43"/>
    </location>
</feature>
<keyword evidence="5 7" id="KW-1133">Transmembrane helix</keyword>
<feature type="transmembrane region" description="Helical" evidence="7">
    <location>
        <begin position="157"/>
        <end position="176"/>
    </location>
</feature>
<accession>A0A7W8LMM9</accession>
<feature type="transmembrane region" description="Helical" evidence="7">
    <location>
        <begin position="131"/>
        <end position="151"/>
    </location>
</feature>
<gene>
    <name evidence="9" type="ORF">HNP76_001961</name>
</gene>
<keyword evidence="6 7" id="KW-0472">Membrane</keyword>
<evidence type="ECO:0000256" key="2">
    <source>
        <dbReference type="ARBA" id="ARBA00007400"/>
    </source>
</evidence>
<feature type="transmembrane region" description="Helical" evidence="7">
    <location>
        <begin position="93"/>
        <end position="110"/>
    </location>
</feature>
<dbReference type="GO" id="GO:0009246">
    <property type="term" value="P:enterobacterial common antigen biosynthetic process"/>
    <property type="evidence" value="ECO:0007669"/>
    <property type="project" value="TreeGrafter"/>
</dbReference>
<evidence type="ECO:0000259" key="8">
    <source>
        <dbReference type="Pfam" id="PF01757"/>
    </source>
</evidence>